<name>A0AA37GD86_9PEZI</name>
<dbReference type="EMBL" id="BPPX01000002">
    <property type="protein sequence ID" value="GJC78321.1"/>
    <property type="molecule type" value="Genomic_DNA"/>
</dbReference>
<evidence type="ECO:0000313" key="2">
    <source>
        <dbReference type="Proteomes" id="UP001055172"/>
    </source>
</evidence>
<accession>A0AA37GD86</accession>
<dbReference type="AntiFam" id="ANF00149">
    <property type="entry name" value="Shadow ORF (opposite cshA)"/>
</dbReference>
<dbReference type="Proteomes" id="UP001055172">
    <property type="component" value="Unassembled WGS sequence"/>
</dbReference>
<comment type="caution">
    <text evidence="1">The sequence shown here is derived from an EMBL/GenBank/DDBJ whole genome shotgun (WGS) entry which is preliminary data.</text>
</comment>
<reference evidence="1 2" key="1">
    <citation type="submission" date="2021-07" db="EMBL/GenBank/DDBJ databases">
        <title>Genome data of Colletotrichum spaethianum.</title>
        <authorList>
            <person name="Utami Y.D."/>
            <person name="Hiruma K."/>
        </authorList>
    </citation>
    <scope>NUCLEOTIDE SEQUENCE [LARGE SCALE GENOMIC DNA]</scope>
    <source>
        <strain evidence="1 2">MAFF 242679</strain>
    </source>
</reference>
<gene>
    <name evidence="1" type="ORF">ColLi_01159</name>
</gene>
<keyword evidence="2" id="KW-1185">Reference proteome</keyword>
<protein>
    <recommendedName>
        <fullName evidence="3">NAD-specific glutamate dehydrogenase</fullName>
    </recommendedName>
</protein>
<organism evidence="1 2">
    <name type="scientific">Colletotrichum liriopes</name>
    <dbReference type="NCBI Taxonomy" id="708192"/>
    <lineage>
        <taxon>Eukaryota</taxon>
        <taxon>Fungi</taxon>
        <taxon>Dikarya</taxon>
        <taxon>Ascomycota</taxon>
        <taxon>Pezizomycotina</taxon>
        <taxon>Sordariomycetes</taxon>
        <taxon>Hypocreomycetidae</taxon>
        <taxon>Glomerellales</taxon>
        <taxon>Glomerellaceae</taxon>
        <taxon>Colletotrichum</taxon>
        <taxon>Colletotrichum spaethianum species complex</taxon>
    </lineage>
</organism>
<proteinExistence type="predicted"/>
<evidence type="ECO:0000313" key="1">
    <source>
        <dbReference type="EMBL" id="GJC78321.1"/>
    </source>
</evidence>
<evidence type="ECO:0008006" key="3">
    <source>
        <dbReference type="Google" id="ProtNLM"/>
    </source>
</evidence>
<dbReference type="AlphaFoldDB" id="A0AA37GD86"/>
<sequence>MTSTFVPPGMGYLVQQARSQSLEVLQGLGLAVDLEHLAAPLGLLLLLPLLVRVVLEPLLGLLLRPLVLAAAVAARLAGNRQRPQQRQGILPFVAAGRLRALDELGRPLAALLGLPRLALEPLLLEPLLGGHLVVDVGLLDPRRLARDELLPQLLRGALLDEVVLVLQLVDLVRVAVLVEDELLPAALELEHLLLGLQRFLAALRVDNELLVAVGDDLGLGAGRVAGFGVELVVAEDALDGQEVVVVVVAAGGGGSRAAARDFVAVGHELGVDVLVRTLEHAVVLRPDLGLLGLLGRVRVLLVGILVARHSLARRVLDLLDILALAQLDLRRSGESEAGGVGVEVELVELEDLLVLLQVDGADVADEGLLAEVLEIRVLEAHALQLVRDALLLALFDGNLLDGHLLRLEALEHARLLTGVHEQHRLAVPLVSRRPADAVDVGVGVFGAVDLDDPVDGGEVDTARDNVGGEQTRVVGVGESLRDLHPLELLLLAQQVEQRDTRLQVPHAFVGEADLLTRGEEDDDLAPQVRLDEAEEGVEFLVQRCDDVVLLQVFGRRFLVHGDVLGVLETEARQVGDFLALRRTEEHRLPRGGEVLDQRVDGRLEAHVHDAIRLVQH</sequence>